<dbReference type="InterPro" id="IPR050490">
    <property type="entry name" value="Bact_solute-bd_prot1"/>
</dbReference>
<reference evidence="2" key="1">
    <citation type="submission" date="2022-05" db="EMBL/GenBank/DDBJ databases">
        <title>Draft genome sequence of Clostridium tertium strain CP3 isolated from Peru.</title>
        <authorList>
            <person name="Hurtado R."/>
            <person name="Lima L."/>
            <person name="Sousa T."/>
            <person name="Jaiswal A.K."/>
            <person name="Tiwari S."/>
            <person name="Maturrano L."/>
            <person name="Brenig B."/>
            <person name="Azevedo V."/>
        </authorList>
    </citation>
    <scope>NUCLEOTIDE SEQUENCE</scope>
    <source>
        <strain evidence="2">CP3</strain>
    </source>
</reference>
<dbReference type="PANTHER" id="PTHR43649:SF12">
    <property type="entry name" value="DIACETYLCHITOBIOSE BINDING PROTEIN DASA"/>
    <property type="match status" value="1"/>
</dbReference>
<dbReference type="Proteomes" id="UP001141183">
    <property type="component" value="Unassembled WGS sequence"/>
</dbReference>
<dbReference type="SUPFAM" id="SSF53850">
    <property type="entry name" value="Periplasmic binding protein-like II"/>
    <property type="match status" value="1"/>
</dbReference>
<dbReference type="Gene3D" id="3.40.190.10">
    <property type="entry name" value="Periplasmic binding protein-like II"/>
    <property type="match status" value="1"/>
</dbReference>
<comment type="caution">
    <text evidence="2">The sequence shown here is derived from an EMBL/GenBank/DDBJ whole genome shotgun (WGS) entry which is preliminary data.</text>
</comment>
<keyword evidence="1" id="KW-0732">Signal</keyword>
<evidence type="ECO:0000256" key="1">
    <source>
        <dbReference type="SAM" id="SignalP"/>
    </source>
</evidence>
<keyword evidence="3" id="KW-1185">Reference proteome</keyword>
<dbReference type="EMBL" id="JAMRYU010000010">
    <property type="protein sequence ID" value="MDC4240555.1"/>
    <property type="molecule type" value="Genomic_DNA"/>
</dbReference>
<dbReference type="PROSITE" id="PS51257">
    <property type="entry name" value="PROKAR_LIPOPROTEIN"/>
    <property type="match status" value="1"/>
</dbReference>
<dbReference type="AlphaFoldDB" id="A0A9X3XJJ8"/>
<dbReference type="PANTHER" id="PTHR43649">
    <property type="entry name" value="ARABINOSE-BINDING PROTEIN-RELATED"/>
    <property type="match status" value="1"/>
</dbReference>
<protein>
    <submittedName>
        <fullName evidence="2">Extracellular solute-binding protein</fullName>
    </submittedName>
</protein>
<dbReference type="Pfam" id="PF13416">
    <property type="entry name" value="SBP_bac_8"/>
    <property type="match status" value="1"/>
</dbReference>
<organism evidence="2 3">
    <name type="scientific">Clostridium tertium</name>
    <dbReference type="NCBI Taxonomy" id="1559"/>
    <lineage>
        <taxon>Bacteria</taxon>
        <taxon>Bacillati</taxon>
        <taxon>Bacillota</taxon>
        <taxon>Clostridia</taxon>
        <taxon>Eubacteriales</taxon>
        <taxon>Clostridiaceae</taxon>
        <taxon>Clostridium</taxon>
    </lineage>
</organism>
<dbReference type="RefSeq" id="WP_097033930.1">
    <property type="nucleotide sequence ID" value="NZ_CAXSLY010000008.1"/>
</dbReference>
<dbReference type="InterPro" id="IPR006059">
    <property type="entry name" value="SBP"/>
</dbReference>
<feature type="chain" id="PRO_5040742590" evidence="1">
    <location>
        <begin position="21"/>
        <end position="450"/>
    </location>
</feature>
<gene>
    <name evidence="2" type="ORF">NE398_10325</name>
</gene>
<sequence>MRVKKIMSLVLVGVMAASFAACGKSNGSEGKKSEGSDKIVVWSLAEDLKTFAEYYQEKNPDKKVEVTVIAPADYPTKVTTALRGKAEVPDVIVGEPQMLPNFFEAGFFEDLTKAPYNVEEYKDKIVDYVYEAGKDADGVVRALSYQVTPGGITYRRDIAKAVWGNDDPAFIAEKFKDVKTIIETGKELKEKGYRVFSDTGNLRWFVYGNDPEPWVKDNKLMVTKDRLDYLDAAVDLYQQKLTAFAPEWSAAWYASMNGPIPVDAEWTEEDKLKEMEANANLEKTEVFSYALPTWGTLILRDNAKDTAGKFGVTTGPNAYFAGGTFIGISSYSKNKEAAWDFVKFCTLDEDVAQWWIEKSNGDVVALKSVLEANKDFENPALGGQKSYEFWAEQAEQVDYSLVTKYDDQIGKFYGQAIEAVQKGEKSKEDALKEFYNNVKTVYPEIEVPSN</sequence>
<proteinExistence type="predicted"/>
<name>A0A9X3XJJ8_9CLOT</name>
<evidence type="ECO:0000313" key="2">
    <source>
        <dbReference type="EMBL" id="MDC4240555.1"/>
    </source>
</evidence>
<feature type="signal peptide" evidence="1">
    <location>
        <begin position="1"/>
        <end position="20"/>
    </location>
</feature>
<evidence type="ECO:0000313" key="3">
    <source>
        <dbReference type="Proteomes" id="UP001141183"/>
    </source>
</evidence>
<accession>A0A9X3XJJ8</accession>